<dbReference type="Proteomes" id="UP000005446">
    <property type="component" value="Unassembled WGS sequence"/>
</dbReference>
<organism evidence="2 3">
    <name type="scientific">Glarea lozoyensis (strain ATCC 74030 / MF5533)</name>
    <dbReference type="NCBI Taxonomy" id="1104152"/>
    <lineage>
        <taxon>Eukaryota</taxon>
        <taxon>Fungi</taxon>
        <taxon>Dikarya</taxon>
        <taxon>Ascomycota</taxon>
        <taxon>Pezizomycotina</taxon>
        <taxon>Leotiomycetes</taxon>
        <taxon>Helotiales</taxon>
        <taxon>Helotiaceae</taxon>
        <taxon>Glarea</taxon>
    </lineage>
</organism>
<keyword evidence="3" id="KW-1185">Reference proteome</keyword>
<sequence length="127" mass="14094">MWAALAQNTITAESGYLPLKGTKDQLIDRLIRSLGEPDPLVQVLLLDVVYDSLKIRAISAALNPSTLPTTEIKRTSTQDVTQNQTTPSTVDRDQQPSSRVPPPPQLLIKALQEGWYCSARIDTYLFD</sequence>
<dbReference type="HOGENOM" id="CLU_1970786_0_0_1"/>
<gene>
    <name evidence="2" type="ORF">M7I_0267</name>
</gene>
<protein>
    <submittedName>
        <fullName evidence="2">Uncharacterized protein</fullName>
    </submittedName>
</protein>
<name>H0ECX1_GLAL7</name>
<accession>H0ECX1</accession>
<dbReference type="InParanoid" id="H0ECX1"/>
<evidence type="ECO:0000313" key="3">
    <source>
        <dbReference type="Proteomes" id="UP000005446"/>
    </source>
</evidence>
<proteinExistence type="predicted"/>
<evidence type="ECO:0000313" key="2">
    <source>
        <dbReference type="EMBL" id="EHL03625.1"/>
    </source>
</evidence>
<dbReference type="EMBL" id="AGUE01000006">
    <property type="protein sequence ID" value="EHL03625.1"/>
    <property type="molecule type" value="Genomic_DNA"/>
</dbReference>
<reference evidence="2 3" key="1">
    <citation type="journal article" date="2012" name="Eukaryot. Cell">
        <title>Genome sequence of the fungus Glarea lozoyensis: the first genome sequence of a species from the Helotiaceae family.</title>
        <authorList>
            <person name="Youssar L."/>
            <person name="Gruening B.A."/>
            <person name="Erxleben A."/>
            <person name="Guenther S."/>
            <person name="Huettel W."/>
        </authorList>
    </citation>
    <scope>NUCLEOTIDE SEQUENCE [LARGE SCALE GENOMIC DNA]</scope>
    <source>
        <strain evidence="3">ATCC 74030 / MF5533</strain>
    </source>
</reference>
<comment type="caution">
    <text evidence="2">The sequence shown here is derived from an EMBL/GenBank/DDBJ whole genome shotgun (WGS) entry which is preliminary data.</text>
</comment>
<feature type="compositionally biased region" description="Polar residues" evidence="1">
    <location>
        <begin position="77"/>
        <end position="89"/>
    </location>
</feature>
<dbReference type="AlphaFoldDB" id="H0ECX1"/>
<evidence type="ECO:0000256" key="1">
    <source>
        <dbReference type="SAM" id="MobiDB-lite"/>
    </source>
</evidence>
<feature type="region of interest" description="Disordered" evidence="1">
    <location>
        <begin position="68"/>
        <end position="104"/>
    </location>
</feature>